<accession>A0AAV9VKH7</accession>
<dbReference type="GO" id="GO:0030572">
    <property type="term" value="F:phosphatidyltransferase activity"/>
    <property type="evidence" value="ECO:0007669"/>
    <property type="project" value="UniProtKB-ARBA"/>
</dbReference>
<comment type="caution">
    <text evidence="2">The sequence shown here is derived from an EMBL/GenBank/DDBJ whole genome shotgun (WGS) entry which is preliminary data.</text>
</comment>
<protein>
    <recommendedName>
        <fullName evidence="1">PLD phosphodiesterase domain-containing protein</fullName>
    </recommendedName>
</protein>
<dbReference type="SMART" id="SM00155">
    <property type="entry name" value="PLDc"/>
    <property type="match status" value="2"/>
</dbReference>
<organism evidence="2 3">
    <name type="scientific">Orbilia blumenaviensis</name>
    <dbReference type="NCBI Taxonomy" id="1796055"/>
    <lineage>
        <taxon>Eukaryota</taxon>
        <taxon>Fungi</taxon>
        <taxon>Dikarya</taxon>
        <taxon>Ascomycota</taxon>
        <taxon>Pezizomycotina</taxon>
        <taxon>Orbiliomycetes</taxon>
        <taxon>Orbiliales</taxon>
        <taxon>Orbiliaceae</taxon>
        <taxon>Orbilia</taxon>
    </lineage>
</organism>
<evidence type="ECO:0000313" key="2">
    <source>
        <dbReference type="EMBL" id="KAK6362629.1"/>
    </source>
</evidence>
<feature type="domain" description="PLD phosphodiesterase" evidence="1">
    <location>
        <begin position="222"/>
        <end position="249"/>
    </location>
</feature>
<dbReference type="GO" id="GO:0032049">
    <property type="term" value="P:cardiolipin biosynthetic process"/>
    <property type="evidence" value="ECO:0007669"/>
    <property type="project" value="UniProtKB-ARBA"/>
</dbReference>
<feature type="domain" description="PLD phosphodiesterase" evidence="1">
    <location>
        <begin position="483"/>
        <end position="510"/>
    </location>
</feature>
<proteinExistence type="predicted"/>
<dbReference type="AlphaFoldDB" id="A0AAV9VKH7"/>
<dbReference type="PANTHER" id="PTHR21248:SF22">
    <property type="entry name" value="PHOSPHOLIPASE D"/>
    <property type="match status" value="1"/>
</dbReference>
<gene>
    <name evidence="2" type="ORF">TWF730_000085</name>
</gene>
<dbReference type="InterPro" id="IPR001736">
    <property type="entry name" value="PLipase_D/transphosphatidylase"/>
</dbReference>
<evidence type="ECO:0000259" key="1">
    <source>
        <dbReference type="PROSITE" id="PS50035"/>
    </source>
</evidence>
<dbReference type="Proteomes" id="UP001373714">
    <property type="component" value="Unassembled WGS sequence"/>
</dbReference>
<dbReference type="CDD" id="cd00138">
    <property type="entry name" value="PLDc_SF"/>
    <property type="match status" value="1"/>
</dbReference>
<reference evidence="2 3" key="1">
    <citation type="submission" date="2019-10" db="EMBL/GenBank/DDBJ databases">
        <authorList>
            <person name="Palmer J.M."/>
        </authorList>
    </citation>
    <scope>NUCLEOTIDE SEQUENCE [LARGE SCALE GENOMIC DNA]</scope>
    <source>
        <strain evidence="2 3">TWF730</strain>
    </source>
</reference>
<evidence type="ECO:0000313" key="3">
    <source>
        <dbReference type="Proteomes" id="UP001373714"/>
    </source>
</evidence>
<dbReference type="PROSITE" id="PS50035">
    <property type="entry name" value="PLD"/>
    <property type="match status" value="2"/>
</dbReference>
<dbReference type="PANTHER" id="PTHR21248">
    <property type="entry name" value="CARDIOLIPIN SYNTHASE"/>
    <property type="match status" value="1"/>
</dbReference>
<dbReference type="InterPro" id="IPR025202">
    <property type="entry name" value="PLD-like_dom"/>
</dbReference>
<dbReference type="SUPFAM" id="SSF56024">
    <property type="entry name" value="Phospholipase D/nuclease"/>
    <property type="match status" value="2"/>
</dbReference>
<name>A0AAV9VKH7_9PEZI</name>
<keyword evidence="3" id="KW-1185">Reference proteome</keyword>
<dbReference type="Pfam" id="PF13091">
    <property type="entry name" value="PLDc_2"/>
    <property type="match status" value="1"/>
</dbReference>
<dbReference type="EMBL" id="JAVHNS010000001">
    <property type="protein sequence ID" value="KAK6362629.1"/>
    <property type="molecule type" value="Genomic_DNA"/>
</dbReference>
<sequence length="589" mass="65298">MDATNANPDQNTSDTAHVQFSKPPACRVGVNKEPSILGSIISVLTGKSAVPFVPCIPSKDELDTAAQHGNFGTQRPSELFLQIYLNVLKAIGESVLMETSNSIVAASGTVPLTIISTVPDIADHYYNLIIEATAEIIIFSNFWKFSYAARRIGDALRMLSRKAGQTKEPRIAVKIMFDRGSIKHILYSRVIITEPEWVALGLPPSKEIPNIDLEVLNYHNFPLGTLHSKFMVIDKKVAILNSCNIQDNSNLEMMCQFEGPIVNEIWGHAIATWGVPTDLNILSANESSSALESDYENISRADPLLDSEGLVNVPSIKHTLKDITEVLNRSVKNRYPSNLVDGEAPEPLFYSHSRLNTPSVPMFLAPRAPYAGFGNYSINTPQNIAWLSAIYFAKSKIFIQTPDLNAEPVVTALLEAVKRGIEVKIILCLGYNDLGEMLPTQGGHNEWVVARMKEQLNEVDKKRLKIYWYVGRDMVKPVHALKHFRTCHIKLMIVDGRIGIQGSGNQDSQSWFHSQEVNMVIDSEKISKVWMEQLGCNQNSMIYGLGSEVDGIWRDYLRNQVPGSIGPEPGPGAWVRAVVGLLKSALGYK</sequence>
<dbReference type="Gene3D" id="3.30.870.10">
    <property type="entry name" value="Endonuclease Chain A"/>
    <property type="match status" value="2"/>
</dbReference>